<keyword evidence="3" id="KW-1185">Reference proteome</keyword>
<reference evidence="2 3" key="1">
    <citation type="journal article" date="2018" name="Nat. Ecol. Evol.">
        <title>Shark genomes provide insights into elasmobranch evolution and the origin of vertebrates.</title>
        <authorList>
            <person name="Hara Y"/>
            <person name="Yamaguchi K"/>
            <person name="Onimaru K"/>
            <person name="Kadota M"/>
            <person name="Koyanagi M"/>
            <person name="Keeley SD"/>
            <person name="Tatsumi K"/>
            <person name="Tanaka K"/>
            <person name="Motone F"/>
            <person name="Kageyama Y"/>
            <person name="Nozu R"/>
            <person name="Adachi N"/>
            <person name="Nishimura O"/>
            <person name="Nakagawa R"/>
            <person name="Tanegashima C"/>
            <person name="Kiyatake I"/>
            <person name="Matsumoto R"/>
            <person name="Murakumo K"/>
            <person name="Nishida K"/>
            <person name="Terakita A"/>
            <person name="Kuratani S"/>
            <person name="Sato K"/>
            <person name="Hyodo S Kuraku.S."/>
        </authorList>
    </citation>
    <scope>NUCLEOTIDE SEQUENCE [LARGE SCALE GENOMIC DNA]</scope>
</reference>
<evidence type="ECO:0000313" key="2">
    <source>
        <dbReference type="EMBL" id="GCB75086.1"/>
    </source>
</evidence>
<keyword evidence="1" id="KW-0812">Transmembrane</keyword>
<feature type="transmembrane region" description="Helical" evidence="1">
    <location>
        <begin position="29"/>
        <end position="59"/>
    </location>
</feature>
<evidence type="ECO:0000313" key="3">
    <source>
        <dbReference type="Proteomes" id="UP000288216"/>
    </source>
</evidence>
<dbReference type="GO" id="GO:0098553">
    <property type="term" value="C:lumenal side of endoplasmic reticulum membrane"/>
    <property type="evidence" value="ECO:0007669"/>
    <property type="project" value="TreeGrafter"/>
</dbReference>
<dbReference type="AlphaFoldDB" id="A0A401PPL1"/>
<dbReference type="GO" id="GO:0005765">
    <property type="term" value="C:lysosomal membrane"/>
    <property type="evidence" value="ECO:0007669"/>
    <property type="project" value="TreeGrafter"/>
</dbReference>
<gene>
    <name evidence="2" type="ORF">scyTo_0020879</name>
</gene>
<protein>
    <recommendedName>
        <fullName evidence="4">Signal peptide peptidase-like 2A</fullName>
    </recommendedName>
</protein>
<dbReference type="EMBL" id="BFAA01017542">
    <property type="protein sequence ID" value="GCB75086.1"/>
    <property type="molecule type" value="Genomic_DNA"/>
</dbReference>
<evidence type="ECO:0000256" key="1">
    <source>
        <dbReference type="SAM" id="Phobius"/>
    </source>
</evidence>
<evidence type="ECO:0008006" key="4">
    <source>
        <dbReference type="Google" id="ProtNLM"/>
    </source>
</evidence>
<feature type="transmembrane region" description="Helical" evidence="1">
    <location>
        <begin position="100"/>
        <end position="117"/>
    </location>
</feature>
<accession>A0A401PPL1</accession>
<dbReference type="GO" id="GO:0042500">
    <property type="term" value="F:aspartic endopeptidase activity, intramembrane cleaving"/>
    <property type="evidence" value="ECO:0007669"/>
    <property type="project" value="InterPro"/>
</dbReference>
<keyword evidence="1" id="KW-1133">Transmembrane helix</keyword>
<organism evidence="2 3">
    <name type="scientific">Scyliorhinus torazame</name>
    <name type="common">Cloudy catshark</name>
    <name type="synonym">Catulus torazame</name>
    <dbReference type="NCBI Taxonomy" id="75743"/>
    <lineage>
        <taxon>Eukaryota</taxon>
        <taxon>Metazoa</taxon>
        <taxon>Chordata</taxon>
        <taxon>Craniata</taxon>
        <taxon>Vertebrata</taxon>
        <taxon>Chondrichthyes</taxon>
        <taxon>Elasmobranchii</taxon>
        <taxon>Galeomorphii</taxon>
        <taxon>Galeoidea</taxon>
        <taxon>Carcharhiniformes</taxon>
        <taxon>Scyliorhinidae</taxon>
        <taxon>Scyliorhinus</taxon>
    </lineage>
</organism>
<dbReference type="Proteomes" id="UP000288216">
    <property type="component" value="Unassembled WGS sequence"/>
</dbReference>
<dbReference type="PANTHER" id="PTHR12174:SF34">
    <property type="entry name" value="SIGNAL PEPTIDE PEPTIDASE-LIKE 2A"/>
    <property type="match status" value="1"/>
</dbReference>
<dbReference type="PANTHER" id="PTHR12174">
    <property type="entry name" value="SIGNAL PEPTIDE PEPTIDASE"/>
    <property type="match status" value="1"/>
</dbReference>
<comment type="caution">
    <text evidence="2">The sequence shown here is derived from an EMBL/GenBank/DDBJ whole genome shotgun (WGS) entry which is preliminary data.</text>
</comment>
<keyword evidence="1" id="KW-0472">Membrane</keyword>
<sequence>NHESIMVEVAAGSGSTGEKLPVVIRVPRLVTSVATICGIPFSLLGFGDIIVPGLLVAYCRRFDLQTNTSNIYFISCTLAYAGGMFLTFIALILSKMAQPALLYLVPCTLITCSVVAWRRKEMQMFWAGNGYEVLDGTNETLTQDDECSWNNE</sequence>
<dbReference type="GO" id="GO:0098554">
    <property type="term" value="C:cytoplasmic side of endoplasmic reticulum membrane"/>
    <property type="evidence" value="ECO:0007669"/>
    <property type="project" value="TreeGrafter"/>
</dbReference>
<feature type="transmembrane region" description="Helical" evidence="1">
    <location>
        <begin position="71"/>
        <end position="94"/>
    </location>
</feature>
<dbReference type="OrthoDB" id="29661at2759"/>
<dbReference type="GO" id="GO:0030660">
    <property type="term" value="C:Golgi-associated vesicle membrane"/>
    <property type="evidence" value="ECO:0007669"/>
    <property type="project" value="TreeGrafter"/>
</dbReference>
<dbReference type="GO" id="GO:0033619">
    <property type="term" value="P:membrane protein proteolysis"/>
    <property type="evidence" value="ECO:0007669"/>
    <property type="project" value="TreeGrafter"/>
</dbReference>
<feature type="non-terminal residue" evidence="2">
    <location>
        <position position="1"/>
    </location>
</feature>
<dbReference type="InterPro" id="IPR007369">
    <property type="entry name" value="Peptidase_A22B_SPP"/>
</dbReference>
<dbReference type="OMA" id="CESFVAH"/>
<dbReference type="Pfam" id="PF04258">
    <property type="entry name" value="Peptidase_A22B"/>
    <property type="match status" value="1"/>
</dbReference>
<name>A0A401PPL1_SCYTO</name>
<proteinExistence type="predicted"/>